<comment type="similarity">
    <text evidence="5 14">In the C-terminal section; belongs to the HTP reductase family.</text>
</comment>
<protein>
    <recommendedName>
        <fullName evidence="14">Riboflavin biosynthesis protein RibD</fullName>
    </recommendedName>
    <domain>
        <recommendedName>
            <fullName evidence="14">Diaminohydroxyphosphoribosylaminopyrimidine deaminase</fullName>
            <shortName evidence="14">DRAP deaminase</shortName>
            <ecNumber evidence="14">3.5.4.26</ecNumber>
        </recommendedName>
        <alternativeName>
            <fullName evidence="14">Riboflavin-specific deaminase</fullName>
        </alternativeName>
    </domain>
    <domain>
        <recommendedName>
            <fullName evidence="14">5-amino-6-(5-phosphoribosylamino)uracil reductase</fullName>
            <ecNumber evidence="14">1.1.1.193</ecNumber>
        </recommendedName>
        <alternativeName>
            <fullName evidence="14">HTP reductase</fullName>
        </alternativeName>
    </domain>
</protein>
<evidence type="ECO:0000256" key="4">
    <source>
        <dbReference type="ARBA" id="ARBA00005259"/>
    </source>
</evidence>
<comment type="catalytic activity">
    <reaction evidence="12 14">
        <text>5-amino-6-(5-phospho-D-ribitylamino)uracil + NADP(+) = 5-amino-6-(5-phospho-D-ribosylamino)uracil + NADPH + H(+)</text>
        <dbReference type="Rhea" id="RHEA:17845"/>
        <dbReference type="ChEBI" id="CHEBI:15378"/>
        <dbReference type="ChEBI" id="CHEBI:57783"/>
        <dbReference type="ChEBI" id="CHEBI:58349"/>
        <dbReference type="ChEBI" id="CHEBI:58421"/>
        <dbReference type="ChEBI" id="CHEBI:58453"/>
        <dbReference type="EC" id="1.1.1.193"/>
    </reaction>
</comment>
<dbReference type="InterPro" id="IPR002734">
    <property type="entry name" value="RibDG_C"/>
</dbReference>
<keyword evidence="17" id="KW-1185">Reference proteome</keyword>
<evidence type="ECO:0000256" key="12">
    <source>
        <dbReference type="ARBA" id="ARBA00049861"/>
    </source>
</evidence>
<evidence type="ECO:0000256" key="14">
    <source>
        <dbReference type="PIRNR" id="PIRNR006769"/>
    </source>
</evidence>
<dbReference type="PANTHER" id="PTHR38011:SF7">
    <property type="entry name" value="2,5-DIAMINO-6-RIBOSYLAMINO-4(3H)-PYRIMIDINONE 5'-PHOSPHATE REDUCTASE"/>
    <property type="match status" value="1"/>
</dbReference>
<keyword evidence="9 14" id="KW-0521">NADP</keyword>
<evidence type="ECO:0000256" key="3">
    <source>
        <dbReference type="ARBA" id="ARBA00004910"/>
    </source>
</evidence>
<dbReference type="PIRSF" id="PIRSF006769">
    <property type="entry name" value="RibD"/>
    <property type="match status" value="1"/>
</dbReference>
<evidence type="ECO:0000256" key="11">
    <source>
        <dbReference type="ARBA" id="ARBA00023268"/>
    </source>
</evidence>
<dbReference type="SUPFAM" id="SSF53597">
    <property type="entry name" value="Dihydrofolate reductase-like"/>
    <property type="match status" value="1"/>
</dbReference>
<comment type="similarity">
    <text evidence="4 14">In the N-terminal section; belongs to the cytidine and deoxycytidylate deaminase family.</text>
</comment>
<keyword evidence="11" id="KW-0511">Multifunctional enzyme</keyword>
<dbReference type="Pfam" id="PF00383">
    <property type="entry name" value="dCMP_cyt_deam_1"/>
    <property type="match status" value="1"/>
</dbReference>
<dbReference type="PROSITE" id="PS51747">
    <property type="entry name" value="CYT_DCMP_DEAMINASES_2"/>
    <property type="match status" value="1"/>
</dbReference>
<keyword evidence="7 14" id="KW-0479">Metal-binding</keyword>
<evidence type="ECO:0000256" key="7">
    <source>
        <dbReference type="ARBA" id="ARBA00022723"/>
    </source>
</evidence>
<evidence type="ECO:0000313" key="17">
    <source>
        <dbReference type="Proteomes" id="UP001299235"/>
    </source>
</evidence>
<dbReference type="InterPro" id="IPR002125">
    <property type="entry name" value="CMP_dCMP_dom"/>
</dbReference>
<evidence type="ECO:0000256" key="10">
    <source>
        <dbReference type="ARBA" id="ARBA00023002"/>
    </source>
</evidence>
<gene>
    <name evidence="16" type="primary">ribD</name>
    <name evidence="16" type="ORF">LKD42_13300</name>
</gene>
<evidence type="ECO:0000259" key="15">
    <source>
        <dbReference type="PROSITE" id="PS51747"/>
    </source>
</evidence>
<evidence type="ECO:0000256" key="13">
    <source>
        <dbReference type="ARBA" id="ARBA00049886"/>
    </source>
</evidence>
<proteinExistence type="inferred from homology"/>
<keyword evidence="14 16" id="KW-0378">Hydrolase</keyword>
<dbReference type="InterPro" id="IPR016193">
    <property type="entry name" value="Cytidine_deaminase-like"/>
</dbReference>
<keyword evidence="10 14" id="KW-0560">Oxidoreductase</keyword>
<evidence type="ECO:0000313" key="16">
    <source>
        <dbReference type="EMBL" id="MCC2150202.1"/>
    </source>
</evidence>
<comment type="pathway">
    <text evidence="3 14">Cofactor biosynthesis; riboflavin biosynthesis; 5-amino-6-(D-ribitylamino)uracil from GTP: step 3/4.</text>
</comment>
<dbReference type="GO" id="GO:0008703">
    <property type="term" value="F:5-amino-6-(5-phosphoribosylamino)uracil reductase activity"/>
    <property type="evidence" value="ECO:0007669"/>
    <property type="project" value="UniProtKB-EC"/>
</dbReference>
<comment type="catalytic activity">
    <reaction evidence="13 14">
        <text>2,5-diamino-6-hydroxy-4-(5-phosphoribosylamino)-pyrimidine + H2O + H(+) = 5-amino-6-(5-phospho-D-ribosylamino)uracil + NH4(+)</text>
        <dbReference type="Rhea" id="RHEA:21868"/>
        <dbReference type="ChEBI" id="CHEBI:15377"/>
        <dbReference type="ChEBI" id="CHEBI:15378"/>
        <dbReference type="ChEBI" id="CHEBI:28938"/>
        <dbReference type="ChEBI" id="CHEBI:58453"/>
        <dbReference type="ChEBI" id="CHEBI:58614"/>
        <dbReference type="EC" id="3.5.4.26"/>
    </reaction>
</comment>
<comment type="caution">
    <text evidence="16">The sequence shown here is derived from an EMBL/GenBank/DDBJ whole genome shotgun (WGS) entry which is preliminary data.</text>
</comment>
<keyword evidence="6 14" id="KW-0686">Riboflavin biosynthesis</keyword>
<dbReference type="NCBIfam" id="TIGR00227">
    <property type="entry name" value="ribD_Cterm"/>
    <property type="match status" value="1"/>
</dbReference>
<dbReference type="GO" id="GO:0008835">
    <property type="term" value="F:diaminohydroxyphosphoribosylaminopyrimidine deaminase activity"/>
    <property type="evidence" value="ECO:0007669"/>
    <property type="project" value="UniProtKB-EC"/>
</dbReference>
<organism evidence="16 17">
    <name type="scientific">Hominisplanchenecus faecis</name>
    <dbReference type="NCBI Taxonomy" id="2885351"/>
    <lineage>
        <taxon>Bacteria</taxon>
        <taxon>Bacillati</taxon>
        <taxon>Bacillota</taxon>
        <taxon>Clostridia</taxon>
        <taxon>Lachnospirales</taxon>
        <taxon>Lachnospiraceae</taxon>
        <taxon>Hominisplanchenecus</taxon>
    </lineage>
</organism>
<dbReference type="NCBIfam" id="TIGR00326">
    <property type="entry name" value="eubact_ribD"/>
    <property type="match status" value="1"/>
</dbReference>
<dbReference type="InterPro" id="IPR050765">
    <property type="entry name" value="Riboflavin_Biosynth_HTPR"/>
</dbReference>
<dbReference type="InterPro" id="IPR024072">
    <property type="entry name" value="DHFR-like_dom_sf"/>
</dbReference>
<dbReference type="Gene3D" id="3.40.140.10">
    <property type="entry name" value="Cytidine Deaminase, domain 2"/>
    <property type="match status" value="1"/>
</dbReference>
<comment type="function">
    <text evidence="1 14">Converts 2,5-diamino-6-(ribosylamino)-4(3h)-pyrimidinone 5'-phosphate into 5-amino-6-(ribosylamino)-2,4(1h,3h)-pyrimidinedione 5'-phosphate.</text>
</comment>
<dbReference type="InterPro" id="IPR004794">
    <property type="entry name" value="Eubact_RibD"/>
</dbReference>
<name>A0ABS8EYQ3_9FIRM</name>
<dbReference type="CDD" id="cd01284">
    <property type="entry name" value="Riboflavin_deaminase-reductase"/>
    <property type="match status" value="1"/>
</dbReference>
<dbReference type="EC" id="3.5.4.26" evidence="14"/>
<dbReference type="PANTHER" id="PTHR38011">
    <property type="entry name" value="DIHYDROFOLATE REDUCTASE FAMILY PROTEIN (AFU_ORTHOLOGUE AFUA_8G06820)"/>
    <property type="match status" value="1"/>
</dbReference>
<evidence type="ECO:0000256" key="1">
    <source>
        <dbReference type="ARBA" id="ARBA00002151"/>
    </source>
</evidence>
<evidence type="ECO:0000256" key="6">
    <source>
        <dbReference type="ARBA" id="ARBA00022619"/>
    </source>
</evidence>
<dbReference type="Pfam" id="PF01872">
    <property type="entry name" value="RibD_C"/>
    <property type="match status" value="1"/>
</dbReference>
<reference evidence="16 17" key="1">
    <citation type="submission" date="2021-10" db="EMBL/GenBank/DDBJ databases">
        <title>Anaerobic single-cell dispensing facilitates the cultivation of human gut bacteria.</title>
        <authorList>
            <person name="Afrizal A."/>
        </authorList>
    </citation>
    <scope>NUCLEOTIDE SEQUENCE [LARGE SCALE GENOMIC DNA]</scope>
    <source>
        <strain evidence="16 17">CLA-AA-H246</strain>
    </source>
</reference>
<dbReference type="EMBL" id="JAJEQE010000061">
    <property type="protein sequence ID" value="MCC2150202.1"/>
    <property type="molecule type" value="Genomic_DNA"/>
</dbReference>
<dbReference type="Gene3D" id="3.40.430.10">
    <property type="entry name" value="Dihydrofolate Reductase, subunit A"/>
    <property type="match status" value="1"/>
</dbReference>
<evidence type="ECO:0000256" key="2">
    <source>
        <dbReference type="ARBA" id="ARBA00004882"/>
    </source>
</evidence>
<evidence type="ECO:0000256" key="9">
    <source>
        <dbReference type="ARBA" id="ARBA00022857"/>
    </source>
</evidence>
<comment type="cofactor">
    <cofactor evidence="14">
        <name>Zn(2+)</name>
        <dbReference type="ChEBI" id="CHEBI:29105"/>
    </cofactor>
    <text evidence="14">Binds 1 zinc ion.</text>
</comment>
<evidence type="ECO:0000256" key="5">
    <source>
        <dbReference type="ARBA" id="ARBA00007417"/>
    </source>
</evidence>
<dbReference type="EC" id="1.1.1.193" evidence="14"/>
<feature type="domain" description="CMP/dCMP-type deaminase" evidence="15">
    <location>
        <begin position="1"/>
        <end position="122"/>
    </location>
</feature>
<dbReference type="PROSITE" id="PS00903">
    <property type="entry name" value="CYT_DCMP_DEAMINASES_1"/>
    <property type="match status" value="1"/>
</dbReference>
<accession>A0ABS8EYQ3</accession>
<dbReference type="RefSeq" id="WP_248835998.1">
    <property type="nucleotide sequence ID" value="NZ_JAJEQE010000061.1"/>
</dbReference>
<sequence>MTDQNYMLQAIQLAKQGEGWTNPNPMVGAVIVKNGRIIGKGYHKKCGELHAERNAIASLTESAEGATIYVTLEPCCHYGKTPPCTEAIIEQKIKRVVIGSRDPNPKVSGKGIKMLQEAGIEVIEDFMREECDRLNPVFFHYITTKTPYVVMKYAMTLDGKIATKTGASKWITGEAARAEVQHMRHRYMGIMAGIGTVLADDPMLNVRMEGWKSPIRILCDSGLRIPLDGQIVKSAGKYRTIVAYADSENTEAKRKRLHEMGVETICCPDKNNQVDLKKLMKYLGEEGIDSILLEGGGTLNDSALRAGIVQEVQAFIAPKLFGGMNSKTPVEGIGVRFPSEAVKLKCTDICQIGEDIRITCQVCGKEQEESCLQES</sequence>
<dbReference type="SUPFAM" id="SSF53927">
    <property type="entry name" value="Cytidine deaminase-like"/>
    <property type="match status" value="1"/>
</dbReference>
<dbReference type="InterPro" id="IPR011549">
    <property type="entry name" value="RibD_C"/>
</dbReference>
<dbReference type="Proteomes" id="UP001299235">
    <property type="component" value="Unassembled WGS sequence"/>
</dbReference>
<keyword evidence="8 14" id="KW-0862">Zinc</keyword>
<dbReference type="InterPro" id="IPR016192">
    <property type="entry name" value="APOBEC/CMP_deaminase_Zn-bd"/>
</dbReference>
<comment type="pathway">
    <text evidence="2 14">Cofactor biosynthesis; riboflavin biosynthesis; 5-amino-6-(D-ribitylamino)uracil from GTP: step 2/4.</text>
</comment>
<evidence type="ECO:0000256" key="8">
    <source>
        <dbReference type="ARBA" id="ARBA00022833"/>
    </source>
</evidence>